<name>A0A8H4VSE1_9AGAR</name>
<evidence type="ECO:0000313" key="1">
    <source>
        <dbReference type="EMBL" id="KAF4621086.1"/>
    </source>
</evidence>
<protein>
    <recommendedName>
        <fullName evidence="3">F-box domain-containing protein</fullName>
    </recommendedName>
</protein>
<dbReference type="Gene3D" id="1.20.1280.50">
    <property type="match status" value="1"/>
</dbReference>
<comment type="caution">
    <text evidence="1">The sequence shown here is derived from an EMBL/GenBank/DDBJ whole genome shotgun (WGS) entry which is preliminary data.</text>
</comment>
<evidence type="ECO:0008006" key="3">
    <source>
        <dbReference type="Google" id="ProtNLM"/>
    </source>
</evidence>
<reference evidence="1 2" key="1">
    <citation type="submission" date="2019-12" db="EMBL/GenBank/DDBJ databases">
        <authorList>
            <person name="Floudas D."/>
            <person name="Bentzer J."/>
            <person name="Ahren D."/>
            <person name="Johansson T."/>
            <person name="Persson P."/>
            <person name="Tunlid A."/>
        </authorList>
    </citation>
    <scope>NUCLEOTIDE SEQUENCE [LARGE SCALE GENOMIC DNA]</scope>
    <source>
        <strain evidence="1 2">CBS 102.39</strain>
    </source>
</reference>
<organism evidence="1 2">
    <name type="scientific">Agrocybe pediades</name>
    <dbReference type="NCBI Taxonomy" id="84607"/>
    <lineage>
        <taxon>Eukaryota</taxon>
        <taxon>Fungi</taxon>
        <taxon>Dikarya</taxon>
        <taxon>Basidiomycota</taxon>
        <taxon>Agaricomycotina</taxon>
        <taxon>Agaricomycetes</taxon>
        <taxon>Agaricomycetidae</taxon>
        <taxon>Agaricales</taxon>
        <taxon>Agaricineae</taxon>
        <taxon>Strophariaceae</taxon>
        <taxon>Agrocybe</taxon>
    </lineage>
</organism>
<accession>A0A8H4VSE1</accession>
<dbReference type="AlphaFoldDB" id="A0A8H4VSE1"/>
<dbReference type="Proteomes" id="UP000521872">
    <property type="component" value="Unassembled WGS sequence"/>
</dbReference>
<evidence type="ECO:0000313" key="2">
    <source>
        <dbReference type="Proteomes" id="UP000521872"/>
    </source>
</evidence>
<sequence length="647" mass="72679">MTLTPKKLHNLGVSPTSMFELLKDQPSRIFRLLYLDEPRSPAPRLLTSNALPTDDEISLIIDALSCARVQHAKLVRKLGSQPTTSHTGSSRVEQQIQAVNRFIAAHEARILPSPILQLPVELLQIIFRMVTDALVNDRQSGGEYNWTWGKVDLAHLPFTISHVCRPWRNVALSTPDLWSVLPKVELDQSLTGRLRLRRMLQIASKLLHRSVGSTITVSIHGGPGFTPSHPAIKLLVAYCGRWSKLDVMLDDKSKVLDELEPMIAGRLFSLHTLILEFRLYWPYPNDAQRTIDLFRDVPSLKHVTLKEPPFYFSFPKGQIQTLTLDLVGKNSSLIKGQLGVVRSSSVSLTALTLKVFVTAAGGYLCETSLNLPNLISLTFNTRSGEGKSGWLVNHILVPNLQKLDLTSWAADEDLCVMAYDMLSRSGCSTIYDLCILQHGRQPQKGSVIKLIEIEPFLRRLCVTIPQAYDLIALANGVNPPAPFLEHCIFSISQFAPLDLDTLITPIKTIARNRCPPNPRFKPSPILRRVGQHPRDGEVPLFLVKTYKLIVYSGERATRVQFLLEGFPSYDSCFSASNLLNHAKHTLGGYLPSVRLRYIKPSSWMQGPEFRPEKEDFEQMNKILHEVLITKFNHVAEITASFCRVTPL</sequence>
<proteinExistence type="predicted"/>
<gene>
    <name evidence="1" type="ORF">D9613_001175</name>
</gene>
<dbReference type="EMBL" id="JAACJL010000015">
    <property type="protein sequence ID" value="KAF4621086.1"/>
    <property type="molecule type" value="Genomic_DNA"/>
</dbReference>
<keyword evidence="2" id="KW-1185">Reference proteome</keyword>